<reference evidence="11 12" key="1">
    <citation type="journal article" date="2018" name="Sci. Rep.">
        <title>Comparative analysis of the Pocillopora damicornis genome highlights role of immune system in coral evolution.</title>
        <authorList>
            <person name="Cunning R."/>
            <person name="Bay R.A."/>
            <person name="Gillette P."/>
            <person name="Baker A.C."/>
            <person name="Traylor-Knowles N."/>
        </authorList>
    </citation>
    <scope>NUCLEOTIDE SEQUENCE [LARGE SCALE GENOMIC DNA]</scope>
    <source>
        <strain evidence="11">RSMAS</strain>
        <tissue evidence="11">Whole animal</tissue>
    </source>
</reference>
<dbReference type="FunFam" id="1.20.1070.10:FF:000291">
    <property type="entry name" value="Predicted protein"/>
    <property type="match status" value="2"/>
</dbReference>
<comment type="subcellular location">
    <subcellularLocation>
        <location evidence="1">Membrane</location>
        <topology evidence="1">Multi-pass membrane protein</topology>
    </subcellularLocation>
</comment>
<dbReference type="InterPro" id="IPR017452">
    <property type="entry name" value="GPCR_Rhodpsn_7TM"/>
</dbReference>
<dbReference type="PROSITE" id="PS00237">
    <property type="entry name" value="G_PROTEIN_RECEP_F1_1"/>
    <property type="match status" value="2"/>
</dbReference>
<feature type="transmembrane region" description="Helical" evidence="9">
    <location>
        <begin position="509"/>
        <end position="531"/>
    </location>
</feature>
<dbReference type="Gene3D" id="1.20.1070.10">
    <property type="entry name" value="Rhodopsin 7-helix transmembrane proteins"/>
    <property type="match status" value="2"/>
</dbReference>
<dbReference type="PANTHER" id="PTHR45695">
    <property type="entry name" value="LEUCOKININ RECEPTOR-RELATED"/>
    <property type="match status" value="1"/>
</dbReference>
<dbReference type="GO" id="GO:0005886">
    <property type="term" value="C:plasma membrane"/>
    <property type="evidence" value="ECO:0007669"/>
    <property type="project" value="TreeGrafter"/>
</dbReference>
<comment type="caution">
    <text evidence="11">The sequence shown here is derived from an EMBL/GenBank/DDBJ whole genome shotgun (WGS) entry which is preliminary data.</text>
</comment>
<gene>
    <name evidence="11" type="ORF">pdam_00009496</name>
</gene>
<feature type="transmembrane region" description="Helical" evidence="9">
    <location>
        <begin position="64"/>
        <end position="88"/>
    </location>
</feature>
<keyword evidence="3 9" id="KW-1133">Transmembrane helix</keyword>
<dbReference type="GO" id="GO:0004930">
    <property type="term" value="F:G protein-coupled receptor activity"/>
    <property type="evidence" value="ECO:0007669"/>
    <property type="project" value="UniProtKB-KW"/>
</dbReference>
<name>A0A3M6UYH9_POCDA</name>
<feature type="transmembrane region" description="Helical" evidence="9">
    <location>
        <begin position="241"/>
        <end position="259"/>
    </location>
</feature>
<evidence type="ECO:0000256" key="9">
    <source>
        <dbReference type="SAM" id="Phobius"/>
    </source>
</evidence>
<feature type="transmembrane region" description="Helical" evidence="9">
    <location>
        <begin position="355"/>
        <end position="376"/>
    </location>
</feature>
<keyword evidence="6 8" id="KW-0675">Receptor</keyword>
<dbReference type="PRINTS" id="PR00237">
    <property type="entry name" value="GPCRRHODOPSN"/>
</dbReference>
<comment type="similarity">
    <text evidence="8">Belongs to the G-protein coupled receptor 1 family.</text>
</comment>
<feature type="transmembrane region" description="Helical" evidence="9">
    <location>
        <begin position="189"/>
        <end position="210"/>
    </location>
</feature>
<feature type="transmembrane region" description="Helical" evidence="9">
    <location>
        <begin position="388"/>
        <end position="408"/>
    </location>
</feature>
<organism evidence="11 12">
    <name type="scientific">Pocillopora damicornis</name>
    <name type="common">Cauliflower coral</name>
    <name type="synonym">Millepora damicornis</name>
    <dbReference type="NCBI Taxonomy" id="46731"/>
    <lineage>
        <taxon>Eukaryota</taxon>
        <taxon>Metazoa</taxon>
        <taxon>Cnidaria</taxon>
        <taxon>Anthozoa</taxon>
        <taxon>Hexacorallia</taxon>
        <taxon>Scleractinia</taxon>
        <taxon>Astrocoeniina</taxon>
        <taxon>Pocilloporidae</taxon>
        <taxon>Pocillopora</taxon>
    </lineage>
</organism>
<evidence type="ECO:0000256" key="4">
    <source>
        <dbReference type="ARBA" id="ARBA00023040"/>
    </source>
</evidence>
<keyword evidence="5 9" id="KW-0472">Membrane</keyword>
<evidence type="ECO:0000313" key="11">
    <source>
        <dbReference type="EMBL" id="RMX58732.1"/>
    </source>
</evidence>
<evidence type="ECO:0000256" key="1">
    <source>
        <dbReference type="ARBA" id="ARBA00004141"/>
    </source>
</evidence>
<dbReference type="Proteomes" id="UP000275408">
    <property type="component" value="Unassembled WGS sequence"/>
</dbReference>
<feature type="domain" description="G-protein coupled receptors family 1 profile" evidence="10">
    <location>
        <begin position="48"/>
        <end position="297"/>
    </location>
</feature>
<keyword evidence="7 8" id="KW-0807">Transducer</keyword>
<evidence type="ECO:0000256" key="6">
    <source>
        <dbReference type="ARBA" id="ARBA00023170"/>
    </source>
</evidence>
<keyword evidence="2 8" id="KW-0812">Transmembrane</keyword>
<feature type="transmembrane region" description="Helical" evidence="9">
    <location>
        <begin position="150"/>
        <end position="169"/>
    </location>
</feature>
<feature type="transmembrane region" description="Helical" evidence="9">
    <location>
        <begin position="32"/>
        <end position="57"/>
    </location>
</feature>
<protein>
    <recommendedName>
        <fullName evidence="10">G-protein coupled receptors family 1 profile domain-containing protein</fullName>
    </recommendedName>
</protein>
<dbReference type="EMBL" id="RCHS01000461">
    <property type="protein sequence ID" value="RMX58732.1"/>
    <property type="molecule type" value="Genomic_DNA"/>
</dbReference>
<dbReference type="STRING" id="46731.A0A3M6UYH9"/>
<evidence type="ECO:0000256" key="5">
    <source>
        <dbReference type="ARBA" id="ARBA00023136"/>
    </source>
</evidence>
<dbReference type="SMART" id="SM01381">
    <property type="entry name" value="7TM_GPCR_Srsx"/>
    <property type="match status" value="1"/>
</dbReference>
<dbReference type="PANTHER" id="PTHR45695:SF9">
    <property type="entry name" value="LEUCOKININ RECEPTOR"/>
    <property type="match status" value="1"/>
</dbReference>
<keyword evidence="4 8" id="KW-0297">G-protein coupled receptor</keyword>
<feature type="transmembrane region" description="Helical" evidence="9">
    <location>
        <begin position="560"/>
        <end position="581"/>
    </location>
</feature>
<dbReference type="OrthoDB" id="5981855at2759"/>
<evidence type="ECO:0000256" key="3">
    <source>
        <dbReference type="ARBA" id="ARBA00022989"/>
    </source>
</evidence>
<feature type="transmembrane region" description="Helical" evidence="9">
    <location>
        <begin position="469"/>
        <end position="489"/>
    </location>
</feature>
<feature type="domain" description="G-protein coupled receptors family 1 profile" evidence="10">
    <location>
        <begin position="367"/>
        <end position="617"/>
    </location>
</feature>
<evidence type="ECO:0000313" key="12">
    <source>
        <dbReference type="Proteomes" id="UP000275408"/>
    </source>
</evidence>
<dbReference type="InterPro" id="IPR000276">
    <property type="entry name" value="GPCR_Rhodpsn"/>
</dbReference>
<evidence type="ECO:0000256" key="7">
    <source>
        <dbReference type="ARBA" id="ARBA00023224"/>
    </source>
</evidence>
<dbReference type="PROSITE" id="PS50262">
    <property type="entry name" value="G_PROTEIN_RECEP_F1_2"/>
    <property type="match status" value="2"/>
</dbReference>
<proteinExistence type="inferred from homology"/>
<evidence type="ECO:0000256" key="8">
    <source>
        <dbReference type="RuleBase" id="RU000688"/>
    </source>
</evidence>
<sequence length="660" mass="75931">MNLSEKDRLPVCNKSLHTYQKSFNSMELTTELGFTIAFSIFMILALFGNLLLIYIVWKKPETRGLTIFLFVNMAVADLLVAVFQIPISMAHFYATEMNGVAGDLFCKFFNYILQVSMTASILSLVVMAFDRYFAVIHPLRRKIWFRRSKVILPVIWVPSCTLMAVNLVSYEAHYGKCLYTEKHISSVILFTYLLVINYVLPLAIISALYIKIARKIWFHEIPGQKEISRNLADDQIPKRKVLRTLIIIVVVFAVCWLPAQVLQMDYVVTATIRWHPAVIYFSSWLSQANSAINPWLYILLNGKMNGAFRRMIRGQSVKSRASSRTSQSTTAVSLLKNSFLDNSNMEFTAEVGFTILYFITMVVALLGNTLLIYIVWRKPETRSLTSFLFVNMAVADLMVVVFQMPINFVNLHVSEIPSEVGYFSCRFLYYLANITMTASIFSLVVMAFDRYFAVAHPFRQSIWFRKAKLSIPFIWISSVALMAITPFAFKLENGRCYFAEDEMLPLAFWTYLLLISYILPLAVISVLYFAITRRVWFHEIPGQQESIRDQPQGQIPKKRVIRTLIIIVVVFALCWLPLQVFQMDFAVRNMLTDWHPISIYFSYWLSQANSGINPWLYIGLNGKMKAAFSKMIRCRQGESARRYKASTSTLPRESAGSTRL</sequence>
<feature type="transmembrane region" description="Helical" evidence="9">
    <location>
        <begin position="108"/>
        <end position="129"/>
    </location>
</feature>
<dbReference type="Pfam" id="PF00001">
    <property type="entry name" value="7tm_1"/>
    <property type="match status" value="2"/>
</dbReference>
<keyword evidence="12" id="KW-1185">Reference proteome</keyword>
<dbReference type="AlphaFoldDB" id="A0A3M6UYH9"/>
<accession>A0A3M6UYH9</accession>
<dbReference type="CDD" id="cd00637">
    <property type="entry name" value="7tm_classA_rhodopsin-like"/>
    <property type="match status" value="2"/>
</dbReference>
<dbReference type="SUPFAM" id="SSF81321">
    <property type="entry name" value="Family A G protein-coupled receptor-like"/>
    <property type="match status" value="2"/>
</dbReference>
<evidence type="ECO:0000259" key="10">
    <source>
        <dbReference type="PROSITE" id="PS50262"/>
    </source>
</evidence>
<feature type="transmembrane region" description="Helical" evidence="9">
    <location>
        <begin position="601"/>
        <end position="620"/>
    </location>
</feature>
<feature type="transmembrane region" description="Helical" evidence="9">
    <location>
        <begin position="428"/>
        <end position="448"/>
    </location>
</feature>
<evidence type="ECO:0000256" key="2">
    <source>
        <dbReference type="ARBA" id="ARBA00022692"/>
    </source>
</evidence>